<accession>A0A8H5NXP2</accession>
<keyword evidence="2" id="KW-0472">Membrane</keyword>
<keyword evidence="2" id="KW-0812">Transmembrane</keyword>
<name>A0A8H5NXP2_9HYPO</name>
<evidence type="ECO:0000256" key="1">
    <source>
        <dbReference type="SAM" id="Coils"/>
    </source>
</evidence>
<organism evidence="3 4">
    <name type="scientific">Fusarium pseudocircinatum</name>
    <dbReference type="NCBI Taxonomy" id="56676"/>
    <lineage>
        <taxon>Eukaryota</taxon>
        <taxon>Fungi</taxon>
        <taxon>Dikarya</taxon>
        <taxon>Ascomycota</taxon>
        <taxon>Pezizomycotina</taxon>
        <taxon>Sordariomycetes</taxon>
        <taxon>Hypocreomycetidae</taxon>
        <taxon>Hypocreales</taxon>
        <taxon>Nectriaceae</taxon>
        <taxon>Fusarium</taxon>
        <taxon>Fusarium fujikuroi species complex</taxon>
    </lineage>
</organism>
<feature type="transmembrane region" description="Helical" evidence="2">
    <location>
        <begin position="170"/>
        <end position="191"/>
    </location>
</feature>
<gene>
    <name evidence="3" type="ORF">FPCIR_11103</name>
</gene>
<proteinExistence type="predicted"/>
<keyword evidence="4" id="KW-1185">Reference proteome</keyword>
<dbReference type="AlphaFoldDB" id="A0A8H5NXP2"/>
<evidence type="ECO:0000256" key="2">
    <source>
        <dbReference type="SAM" id="Phobius"/>
    </source>
</evidence>
<feature type="coiled-coil region" evidence="1">
    <location>
        <begin position="69"/>
        <end position="96"/>
    </location>
</feature>
<reference evidence="3 4" key="1">
    <citation type="submission" date="2020-05" db="EMBL/GenBank/DDBJ databases">
        <title>Identification and distribution of gene clusters putatively required for synthesis of sphingolipid metabolism inhibitors in phylogenetically diverse species of the filamentous fungus Fusarium.</title>
        <authorList>
            <person name="Kim H.-S."/>
            <person name="Busman M."/>
            <person name="Brown D.W."/>
            <person name="Divon H."/>
            <person name="Uhlig S."/>
            <person name="Proctor R.H."/>
        </authorList>
    </citation>
    <scope>NUCLEOTIDE SEQUENCE [LARGE SCALE GENOMIC DNA]</scope>
    <source>
        <strain evidence="3 4">NRRL 36939</strain>
    </source>
</reference>
<dbReference type="OrthoDB" id="5095688at2759"/>
<comment type="caution">
    <text evidence="3">The sequence shown here is derived from an EMBL/GenBank/DDBJ whole genome shotgun (WGS) entry which is preliminary data.</text>
</comment>
<keyword evidence="1" id="KW-0175">Coiled coil</keyword>
<dbReference type="EMBL" id="JAAOAS010000333">
    <property type="protein sequence ID" value="KAF5579445.1"/>
    <property type="molecule type" value="Genomic_DNA"/>
</dbReference>
<dbReference type="Proteomes" id="UP000546213">
    <property type="component" value="Unassembled WGS sequence"/>
</dbReference>
<evidence type="ECO:0000313" key="3">
    <source>
        <dbReference type="EMBL" id="KAF5579445.1"/>
    </source>
</evidence>
<keyword evidence="2" id="KW-1133">Transmembrane helix</keyword>
<protein>
    <submittedName>
        <fullName evidence="3">Uncharacterized protein</fullName>
    </submittedName>
</protein>
<sequence>MQLSTVCVIVAAAWSFFHFRILSHSNSRRGSVLSASSLKILASVLQALVNANSINSWRGIFSTVKGDIREELRRLSAEQNRNFEQLKAQLRLHQHESEEIDWANIPARIFHNRNDRRKALLATSKRAMRIKERRVLHYRALWYMRMLEEGKRGQPISYWEIIPALKMCTYFILLWVIDVVFALVWALLALFEPLVVDSSSDTWVQ</sequence>
<evidence type="ECO:0000313" key="4">
    <source>
        <dbReference type="Proteomes" id="UP000546213"/>
    </source>
</evidence>